<dbReference type="InterPro" id="IPR052341">
    <property type="entry name" value="LOG_family_nucleotidases"/>
</dbReference>
<dbReference type="PANTHER" id="PTHR43393:SF3">
    <property type="entry name" value="LYSINE DECARBOXYLASE-LIKE PROTEIN"/>
    <property type="match status" value="1"/>
</dbReference>
<keyword evidence="2" id="KW-1185">Reference proteome</keyword>
<dbReference type="PANTHER" id="PTHR43393">
    <property type="entry name" value="CYTOKININ RIBOSIDE 5'-MONOPHOSPHATE PHOSPHORIBOHYDROLASE"/>
    <property type="match status" value="1"/>
</dbReference>
<protein>
    <submittedName>
        <fullName evidence="1">Rossmann fold nucleotide-binding protein</fullName>
    </submittedName>
</protein>
<dbReference type="Gene3D" id="3.40.50.450">
    <property type="match status" value="1"/>
</dbReference>
<dbReference type="Pfam" id="PF18306">
    <property type="entry name" value="LDcluster4"/>
    <property type="match status" value="1"/>
</dbReference>
<accession>A0ABW2AV50</accession>
<name>A0ABW2AV50_9MICO</name>
<sequence length="387" mass="41441">MLRTLEPGTDATGQNDQVTGATEIATLRSLDAILQSGGSLDGLRLQDLDLRDREAVLLAQTHANGTVVLGGATTPALDGHLRQIGALVFPTDPALPVNPYRGTLYTPAELYTGLAEGGYSATPDARAYRWLRDRRTAGDAYATLVRAMHDDAMSDALIELLDDRPVVGVMGGHSVRADSAQYVDAARLGFDLAEAGLLVATGGGPGAMEAANLGAAVRDTDSLQHALERLAKTPDWSEGIDAWARESASVAASVRISRQVRSLGIPTWFYGHEPPNMFAQRIAKFFSNALREDALLTRSSTAIVVLPGTAGTVQEIFQAVTPMYYVADERPLPSLILVGRQQWTQDVPVWPAIEAMAKGRPMSNATHLVESVEDVLPLVQRQHGGRS</sequence>
<organism evidence="1 2">
    <name type="scientific">Branchiibius cervicis</name>
    <dbReference type="NCBI Taxonomy" id="908252"/>
    <lineage>
        <taxon>Bacteria</taxon>
        <taxon>Bacillati</taxon>
        <taxon>Actinomycetota</taxon>
        <taxon>Actinomycetes</taxon>
        <taxon>Micrococcales</taxon>
        <taxon>Dermacoccaceae</taxon>
        <taxon>Branchiibius</taxon>
    </lineage>
</organism>
<comment type="caution">
    <text evidence="1">The sequence shown here is derived from an EMBL/GenBank/DDBJ whole genome shotgun (WGS) entry which is preliminary data.</text>
</comment>
<dbReference type="EMBL" id="JBHSWJ010000002">
    <property type="protein sequence ID" value="MFC6714544.1"/>
    <property type="molecule type" value="Genomic_DNA"/>
</dbReference>
<evidence type="ECO:0000313" key="2">
    <source>
        <dbReference type="Proteomes" id="UP001596356"/>
    </source>
</evidence>
<dbReference type="RefSeq" id="WP_377823034.1">
    <property type="nucleotide sequence ID" value="NZ_JBHSWJ010000002.1"/>
</dbReference>
<reference evidence="2" key="1">
    <citation type="journal article" date="2019" name="Int. J. Syst. Evol. Microbiol.">
        <title>The Global Catalogue of Microorganisms (GCM) 10K type strain sequencing project: providing services to taxonomists for standard genome sequencing and annotation.</title>
        <authorList>
            <consortium name="The Broad Institute Genomics Platform"/>
            <consortium name="The Broad Institute Genome Sequencing Center for Infectious Disease"/>
            <person name="Wu L."/>
            <person name="Ma J."/>
        </authorList>
    </citation>
    <scope>NUCLEOTIDE SEQUENCE [LARGE SCALE GENOMIC DNA]</scope>
    <source>
        <strain evidence="2">NBRC 106593</strain>
    </source>
</reference>
<dbReference type="SUPFAM" id="SSF102405">
    <property type="entry name" value="MCP/YpsA-like"/>
    <property type="match status" value="1"/>
</dbReference>
<gene>
    <name evidence="1" type="ORF">ACFQBT_12245</name>
</gene>
<proteinExistence type="predicted"/>
<dbReference type="Proteomes" id="UP001596356">
    <property type="component" value="Unassembled WGS sequence"/>
</dbReference>
<dbReference type="InterPro" id="IPR041164">
    <property type="entry name" value="LDcluster4"/>
</dbReference>
<evidence type="ECO:0000313" key="1">
    <source>
        <dbReference type="EMBL" id="MFC6714544.1"/>
    </source>
</evidence>